<dbReference type="Proteomes" id="UP000006753">
    <property type="component" value="Unassembled WGS sequence"/>
</dbReference>
<accession>K1X1B1</accession>
<keyword evidence="4" id="KW-0560">Oxidoreductase</keyword>
<comment type="similarity">
    <text evidence="1">Belongs to the multicopper oxidase family.</text>
</comment>
<evidence type="ECO:0000259" key="7">
    <source>
        <dbReference type="PROSITE" id="PS51212"/>
    </source>
</evidence>
<dbReference type="Pfam" id="PF07731">
    <property type="entry name" value="Cu-oxidase_2"/>
    <property type="match status" value="1"/>
</dbReference>
<dbReference type="GO" id="GO:0033573">
    <property type="term" value="C:high-affinity iron permease complex"/>
    <property type="evidence" value="ECO:0007669"/>
    <property type="project" value="TreeGrafter"/>
</dbReference>
<dbReference type="SUPFAM" id="SSF49503">
    <property type="entry name" value="Cupredoxins"/>
    <property type="match status" value="3"/>
</dbReference>
<dbReference type="InterPro" id="IPR001117">
    <property type="entry name" value="Cu-oxidase_2nd"/>
</dbReference>
<dbReference type="GO" id="GO:0033215">
    <property type="term" value="P:reductive iron assimilation"/>
    <property type="evidence" value="ECO:0007669"/>
    <property type="project" value="TreeGrafter"/>
</dbReference>
<dbReference type="HOGENOM" id="CLU_242497_0_0_1"/>
<dbReference type="EMBL" id="JH921431">
    <property type="protein sequence ID" value="EKD19016.1"/>
    <property type="molecule type" value="Genomic_DNA"/>
</dbReference>
<dbReference type="Gene3D" id="2.60.40.420">
    <property type="entry name" value="Cupredoxins - blue copper proteins"/>
    <property type="match status" value="3"/>
</dbReference>
<dbReference type="eggNOG" id="KOG1263">
    <property type="taxonomic scope" value="Eukaryota"/>
</dbReference>
<dbReference type="SMART" id="SM00321">
    <property type="entry name" value="WSC"/>
    <property type="match status" value="1"/>
</dbReference>
<keyword evidence="3" id="KW-0732">Signal</keyword>
<name>K1X1B1_MARBU</name>
<dbReference type="InterPro" id="IPR002355">
    <property type="entry name" value="Cu_oxidase_Cu_BS"/>
</dbReference>
<reference evidence="8 9" key="1">
    <citation type="journal article" date="2012" name="BMC Genomics">
        <title>Sequencing the genome of Marssonina brunnea reveals fungus-poplar co-evolution.</title>
        <authorList>
            <person name="Zhu S."/>
            <person name="Cao Y.-Z."/>
            <person name="Jiang C."/>
            <person name="Tan B.-Y."/>
            <person name="Wang Z."/>
            <person name="Feng S."/>
            <person name="Zhang L."/>
            <person name="Su X.-H."/>
            <person name="Brejova B."/>
            <person name="Vinar T."/>
            <person name="Xu M."/>
            <person name="Wang M.-X."/>
            <person name="Zhang S.-G."/>
            <person name="Huang M.-R."/>
            <person name="Wu R."/>
            <person name="Zhou Y."/>
        </authorList>
    </citation>
    <scope>NUCLEOTIDE SEQUENCE [LARGE SCALE GENOMIC DNA]</scope>
    <source>
        <strain evidence="8 9">MB_m1</strain>
    </source>
</reference>
<gene>
    <name evidence="8" type="ORF">MBM_02253</name>
</gene>
<evidence type="ECO:0000256" key="4">
    <source>
        <dbReference type="ARBA" id="ARBA00023002"/>
    </source>
</evidence>
<dbReference type="InterPro" id="IPR008972">
    <property type="entry name" value="Cupredoxin"/>
</dbReference>
<dbReference type="PROSITE" id="PS51212">
    <property type="entry name" value="WSC"/>
    <property type="match status" value="1"/>
</dbReference>
<dbReference type="Pfam" id="PF07732">
    <property type="entry name" value="Cu-oxidase_3"/>
    <property type="match status" value="1"/>
</dbReference>
<dbReference type="PANTHER" id="PTHR11709">
    <property type="entry name" value="MULTI-COPPER OXIDASE"/>
    <property type="match status" value="1"/>
</dbReference>
<evidence type="ECO:0000256" key="3">
    <source>
        <dbReference type="ARBA" id="ARBA00022729"/>
    </source>
</evidence>
<dbReference type="InParanoid" id="K1X1B1"/>
<evidence type="ECO:0000256" key="2">
    <source>
        <dbReference type="ARBA" id="ARBA00022723"/>
    </source>
</evidence>
<dbReference type="Pfam" id="PF00394">
    <property type="entry name" value="Cu-oxidase"/>
    <property type="match status" value="1"/>
</dbReference>
<evidence type="ECO:0000313" key="8">
    <source>
        <dbReference type="EMBL" id="EKD19016.1"/>
    </source>
</evidence>
<sequence length="1650" mass="172074">MKRCGGASGASGASSIKTNQSDNLAWMWLQGLAVVVPVPESISRYSSPPAPAAASYLVPMPRLGGFSTRTEGARIWMLCLSQRHPSLAFPTSKQVSMTMSGWLKKLMGLVLLPALVRSFASTDSPQDADPPQSGYLPNHNMDPTLVASSLAVAWKLTFNPNEVFYAKPLVYTPPGAPNEYVITVSNQNIVRIHDGVTGMLIQSRTLDPPFAASDVSCGDMPNTIGIAGTPVIDTATDTMYFFSKGYKNAQAGPQGAINGIYKMYAVNIPTLADVAGFPTVIDGHYAANDPTRYFVGGTILQRPGLAMLGNTVVAGFGGHCDNFNYTGMLVAVSKTAGVGVTNIQAMEASPGAPSPQALDITVQGGGKAGIWQGGMGLAADVNRVFFITGNARGAGQNGGANGKAASGKVYLSTLEQAVVNMGVNPSTGELKQQDYFESYGYDSNNGGDTDFGSGGCALLDPGTFYGAGVARIAVGAGKDAKLFVMNADDLGGFAGGKAGADNVIQVINVGSAVLSGVGSYPLEGGYIYINPSANSLYAYSFSRDGNGKPLFTLAGKSARSFSSKSVPTVTSNNGQVGSGIVWLTDVNWGLQAFNAVPVNGVLTPIVLPAQAATGGITKFQRAVFGDGRVYTVRNSALMMLSGGGTKANSSLTCTPNPVAFGSVMTGQTSTLSVQCVANTAVTNPKCNITSPIFTCPATALPASVAAGASFAFGLTFDLTSAAILAWQISNGGNQLAPGTQGGNLNVYTTTSASGFLPGVVVPLSGTVVASGGYLTVNQTVASLGGVLVGGQLTKSVLLSNLGSKPLSFTGFAWQDYYADGMPYQNVTLPTVGNSFSSPTFPAVGTTIAAGGTLTIPLAFKPAATGVFASYLTWWSDGGYTTLLMQGIAQEGSTSSSSSAAVASSKSSLKPSSSSTRSSGPSSSSSSISSSTVSRLSPTPTKATATPTQTAPIAPSTVGGYTYQGCWTESNTGRALNKKAYANDGMTLEICATFCSTAPSYGMFGVEYGRECYCGDVLSAGSVQAASTDCKFLCPGNQLEYCGAGKRLQLYALGTAPASINSSASSSSVSDSKPSTAATSFSTSTRPASVSSVASSASASALPYIKPPKPILRPYTWSIGWVQASPDGFSRPMIGINGQFPCPPLTANMGDTIKITLTNNLGNQSTAIHFHGIFQTNTTFSDGPAMVTQCPIQPGASFVYEFTINQPGTYWYHAHVGGQYIDGLRGPLLVNDVNAPYRGIDTEYFLTLSDLYHSQAPPLINYYQSQDNANSNNGAEPVPNSGLINESQNGKFTMVAGKKYLFRIINMGAFAPFYLQFDQHDMTVVEIDGVYTSQIPVSQLFITAAQRYSVIVMAKSDGSTNFAIKASMDTDMFIPGVIPKTFNPEVSAYLVYNAAAPLPAPLTITRAPFDDSIFTPYDKKAALSPVTMPIQLTVSFGTNQNGQWRGYLNGIDYVPQKVPTLFTAMNAPLSSVNDPSIYGASSNPFVLPMGAVVEVTVQNHDGYAHPFHLHGHNFQVISRTPGGSNFPINIPAGAPMRRDTVQVMSDGSATIRFVADNPGITLFHCHVEWHVEAGLTATFIEAPAELQARKLYLPVSHRSVCDAQSIPRKGNAAGNSTNYLDLTGANVVADAAMWGALVVKPASAAPAYPLN</sequence>
<keyword evidence="5" id="KW-0186">Copper</keyword>
<dbReference type="GO" id="GO:0005507">
    <property type="term" value="F:copper ion binding"/>
    <property type="evidence" value="ECO:0007669"/>
    <property type="project" value="InterPro"/>
</dbReference>
<dbReference type="Pfam" id="PF01822">
    <property type="entry name" value="WSC"/>
    <property type="match status" value="1"/>
</dbReference>
<dbReference type="CDD" id="cd13851">
    <property type="entry name" value="CuRO_1_Fet3p"/>
    <property type="match status" value="1"/>
</dbReference>
<dbReference type="InterPro" id="IPR045087">
    <property type="entry name" value="Cu-oxidase_fam"/>
</dbReference>
<dbReference type="CDD" id="cd13877">
    <property type="entry name" value="CuRO_2_Fet3p_like"/>
    <property type="match status" value="1"/>
</dbReference>
<dbReference type="InterPro" id="IPR011706">
    <property type="entry name" value="Cu-oxidase_C"/>
</dbReference>
<evidence type="ECO:0000256" key="5">
    <source>
        <dbReference type="ARBA" id="ARBA00023008"/>
    </source>
</evidence>
<dbReference type="PROSITE" id="PS00080">
    <property type="entry name" value="MULTICOPPER_OXIDASE2"/>
    <property type="match status" value="1"/>
</dbReference>
<evidence type="ECO:0000313" key="9">
    <source>
        <dbReference type="Proteomes" id="UP000006753"/>
    </source>
</evidence>
<dbReference type="Gene3D" id="2.60.40.10">
    <property type="entry name" value="Immunoglobulins"/>
    <property type="match status" value="1"/>
</dbReference>
<dbReference type="CDD" id="cd13899">
    <property type="entry name" value="CuRO_3_Fet3p"/>
    <property type="match status" value="1"/>
</dbReference>
<evidence type="ECO:0000256" key="6">
    <source>
        <dbReference type="SAM" id="MobiDB-lite"/>
    </source>
</evidence>
<dbReference type="PANTHER" id="PTHR11709:SF361">
    <property type="entry name" value="IRON TRANSPORT MULTICOPPER OXIDASE FET3"/>
    <property type="match status" value="1"/>
</dbReference>
<feature type="region of interest" description="Disordered" evidence="6">
    <location>
        <begin position="905"/>
        <end position="950"/>
    </location>
</feature>
<feature type="domain" description="WSC" evidence="7">
    <location>
        <begin position="959"/>
        <end position="1053"/>
    </location>
</feature>
<organism evidence="8 9">
    <name type="scientific">Marssonina brunnea f. sp. multigermtubi (strain MB_m1)</name>
    <name type="common">Marssonina leaf spot fungus</name>
    <dbReference type="NCBI Taxonomy" id="1072389"/>
    <lineage>
        <taxon>Eukaryota</taxon>
        <taxon>Fungi</taxon>
        <taxon>Dikarya</taxon>
        <taxon>Ascomycota</taxon>
        <taxon>Pezizomycotina</taxon>
        <taxon>Leotiomycetes</taxon>
        <taxon>Helotiales</taxon>
        <taxon>Drepanopezizaceae</taxon>
        <taxon>Drepanopeziza</taxon>
    </lineage>
</organism>
<feature type="region of interest" description="Disordered" evidence="6">
    <location>
        <begin position="1061"/>
        <end position="1082"/>
    </location>
</feature>
<keyword evidence="9" id="KW-1185">Reference proteome</keyword>
<dbReference type="InterPro" id="IPR013783">
    <property type="entry name" value="Ig-like_fold"/>
</dbReference>
<dbReference type="InterPro" id="IPR044130">
    <property type="entry name" value="CuRO_2_Fet3-like"/>
</dbReference>
<protein>
    <submittedName>
        <fullName evidence="8">WSC domain-containing protein</fullName>
    </submittedName>
</protein>
<evidence type="ECO:0000256" key="1">
    <source>
        <dbReference type="ARBA" id="ARBA00010609"/>
    </source>
</evidence>
<dbReference type="InterPro" id="IPR011707">
    <property type="entry name" value="Cu-oxidase-like_N"/>
</dbReference>
<dbReference type="OrthoDB" id="2121828at2759"/>
<dbReference type="InterPro" id="IPR002889">
    <property type="entry name" value="WSC_carb-bd"/>
</dbReference>
<dbReference type="GO" id="GO:0004322">
    <property type="term" value="F:ferroxidase activity"/>
    <property type="evidence" value="ECO:0007669"/>
    <property type="project" value="TreeGrafter"/>
</dbReference>
<proteinExistence type="inferred from homology"/>
<keyword evidence="2" id="KW-0479">Metal-binding</keyword>
<dbReference type="KEGG" id="mbe:MBM_02253"/>
<dbReference type="GO" id="GO:0010106">
    <property type="term" value="P:cellular response to iron ion starvation"/>
    <property type="evidence" value="ECO:0007669"/>
    <property type="project" value="TreeGrafter"/>
</dbReference>